<dbReference type="GO" id="GO:0004803">
    <property type="term" value="F:transposase activity"/>
    <property type="evidence" value="ECO:0007669"/>
    <property type="project" value="UniProtKB-UniRule"/>
</dbReference>
<evidence type="ECO:0000256" key="6">
    <source>
        <dbReference type="RuleBase" id="RU365089"/>
    </source>
</evidence>
<dbReference type="Proteomes" id="UP000238634">
    <property type="component" value="Unassembled WGS sequence"/>
</dbReference>
<dbReference type="PANTHER" id="PTHR33217">
    <property type="entry name" value="TRANSPOSASE FOR INSERTION SEQUENCE ELEMENT IS1081"/>
    <property type="match status" value="1"/>
</dbReference>
<dbReference type="STRING" id="1920490.GCA_001895925_05367"/>
<dbReference type="AlphaFoldDB" id="A0A2T1D1J5"/>
<comment type="caution">
    <text evidence="7">The sequence shown here is derived from an EMBL/GenBank/DDBJ whole genome shotgun (WGS) entry which is preliminary data.</text>
</comment>
<feature type="non-terminal residue" evidence="7">
    <location>
        <position position="1"/>
    </location>
</feature>
<organism evidence="7 8">
    <name type="scientific">Phormidesmis priestleyi ULC007</name>
    <dbReference type="NCBI Taxonomy" id="1920490"/>
    <lineage>
        <taxon>Bacteria</taxon>
        <taxon>Bacillati</taxon>
        <taxon>Cyanobacteriota</taxon>
        <taxon>Cyanophyceae</taxon>
        <taxon>Leptolyngbyales</taxon>
        <taxon>Leptolyngbyaceae</taxon>
        <taxon>Phormidesmis</taxon>
    </lineage>
</organism>
<evidence type="ECO:0000313" key="8">
    <source>
        <dbReference type="Proteomes" id="UP000238634"/>
    </source>
</evidence>
<sequence>QAWFRSQVGERWVFIIHHSCIDCLLELVGSDGSLGLPQAIAAYFPNAHQQRCITHKVRGIARHLNYEQLPQLDAQKQSLKLTDAKQQRRFEITSDADDIFEATDVNQAQKPLQDFAQKWQLLEPDAVRTFLKDSELTLTFYQFPHDLHCHIRTTNHLERWFREFRAKSDEIGAFPNETSCLTVFCMVLERDHAKHNRKASANNS</sequence>
<name>A0A2T1D1J5_9CYAN</name>
<dbReference type="GO" id="GO:0006313">
    <property type="term" value="P:DNA transposition"/>
    <property type="evidence" value="ECO:0007669"/>
    <property type="project" value="UniProtKB-UniRule"/>
</dbReference>
<gene>
    <name evidence="7" type="ORF">C7B65_26550</name>
</gene>
<reference evidence="7 8" key="1">
    <citation type="submission" date="2018-02" db="EMBL/GenBank/DDBJ databases">
        <authorList>
            <person name="Cohen D.B."/>
            <person name="Kent A.D."/>
        </authorList>
    </citation>
    <scope>NUCLEOTIDE SEQUENCE [LARGE SCALE GENOMIC DNA]</scope>
    <source>
        <strain evidence="7 8">ULC007</strain>
    </source>
</reference>
<reference evidence="7 8" key="2">
    <citation type="submission" date="2018-03" db="EMBL/GenBank/DDBJ databases">
        <title>The ancient ancestry and fast evolution of plastids.</title>
        <authorList>
            <person name="Moore K.R."/>
            <person name="Magnabosco C."/>
            <person name="Momper L."/>
            <person name="Gold D.A."/>
            <person name="Bosak T."/>
            <person name="Fournier G.P."/>
        </authorList>
    </citation>
    <scope>NUCLEOTIDE SEQUENCE [LARGE SCALE GENOMIC DNA]</scope>
    <source>
        <strain evidence="7 8">ULC007</strain>
    </source>
</reference>
<keyword evidence="8" id="KW-1185">Reference proteome</keyword>
<protein>
    <recommendedName>
        <fullName evidence="6">Mutator family transposase</fullName>
    </recommendedName>
</protein>
<dbReference type="PANTHER" id="PTHR33217:SF9">
    <property type="entry name" value="MUTATOR FAMILY TRANSPOSASE"/>
    <property type="match status" value="1"/>
</dbReference>
<evidence type="ECO:0000313" key="7">
    <source>
        <dbReference type="EMBL" id="PSB14375.1"/>
    </source>
</evidence>
<dbReference type="InterPro" id="IPR001207">
    <property type="entry name" value="Transposase_mutator"/>
</dbReference>
<keyword evidence="5 6" id="KW-0233">DNA recombination</keyword>
<evidence type="ECO:0000256" key="2">
    <source>
        <dbReference type="ARBA" id="ARBA00010961"/>
    </source>
</evidence>
<accession>A0A2T1D1J5</accession>
<evidence type="ECO:0000256" key="5">
    <source>
        <dbReference type="ARBA" id="ARBA00023172"/>
    </source>
</evidence>
<dbReference type="EMBL" id="PVWG01000092">
    <property type="protein sequence ID" value="PSB14375.1"/>
    <property type="molecule type" value="Genomic_DNA"/>
</dbReference>
<comment type="function">
    <text evidence="1 6">Required for the transposition of the insertion element.</text>
</comment>
<evidence type="ECO:0000256" key="3">
    <source>
        <dbReference type="ARBA" id="ARBA00022578"/>
    </source>
</evidence>
<proteinExistence type="inferred from homology"/>
<evidence type="ECO:0000256" key="1">
    <source>
        <dbReference type="ARBA" id="ARBA00002190"/>
    </source>
</evidence>
<dbReference type="Pfam" id="PF00872">
    <property type="entry name" value="Transposase_mut"/>
    <property type="match status" value="2"/>
</dbReference>
<dbReference type="RefSeq" id="WP_106254241.1">
    <property type="nucleotide sequence ID" value="NZ_PVWG01000092.1"/>
</dbReference>
<comment type="similarity">
    <text evidence="2 6">Belongs to the transposase mutator family.</text>
</comment>
<dbReference type="GO" id="GO:0003677">
    <property type="term" value="F:DNA binding"/>
    <property type="evidence" value="ECO:0007669"/>
    <property type="project" value="UniProtKB-UniRule"/>
</dbReference>
<keyword evidence="3 6" id="KW-0815">Transposition</keyword>
<keyword evidence="6" id="KW-0814">Transposable element</keyword>
<keyword evidence="4 6" id="KW-0238">DNA-binding</keyword>
<evidence type="ECO:0000256" key="4">
    <source>
        <dbReference type="ARBA" id="ARBA00023125"/>
    </source>
</evidence>